<sequence length="136" mass="14815">MTSPKARLDWSTPPALVAIGWFATVGAAVWAVLSDDLAGRVLVALAALVVALLALHGTLARPRLTADSNGVTLRRLTSRRQWTWAEVNVRVIRTKRLGRQVSTLELDAEDDLVVLGWLDLGTPPEDVADALRELRT</sequence>
<keyword evidence="1" id="KW-0812">Transmembrane</keyword>
<dbReference type="RefSeq" id="WP_209636923.1">
    <property type="nucleotide sequence ID" value="NZ_JAGINW010000001.1"/>
</dbReference>
<dbReference type="Pfam" id="PF10756">
    <property type="entry name" value="bPH_6"/>
    <property type="match status" value="1"/>
</dbReference>
<evidence type="ECO:0000259" key="2">
    <source>
        <dbReference type="Pfam" id="PF10756"/>
    </source>
</evidence>
<evidence type="ECO:0000313" key="4">
    <source>
        <dbReference type="Proteomes" id="UP001519332"/>
    </source>
</evidence>
<reference evidence="3 4" key="1">
    <citation type="submission" date="2021-03" db="EMBL/GenBank/DDBJ databases">
        <title>Sequencing the genomes of 1000 actinobacteria strains.</title>
        <authorList>
            <person name="Klenk H.-P."/>
        </authorList>
    </citation>
    <scope>NUCLEOTIDE SEQUENCE [LARGE SCALE GENOMIC DNA]</scope>
    <source>
        <strain evidence="3 4">DSM 46670</strain>
    </source>
</reference>
<evidence type="ECO:0000256" key="1">
    <source>
        <dbReference type="SAM" id="Phobius"/>
    </source>
</evidence>
<protein>
    <recommendedName>
        <fullName evidence="2">Low molecular weight protein antigen 6 PH domain-containing protein</fullName>
    </recommendedName>
</protein>
<accession>A0ABS4TBP4</accession>
<proteinExistence type="predicted"/>
<keyword evidence="1" id="KW-1133">Transmembrane helix</keyword>
<organism evidence="3 4">
    <name type="scientific">Kibdelosporangium banguiense</name>
    <dbReference type="NCBI Taxonomy" id="1365924"/>
    <lineage>
        <taxon>Bacteria</taxon>
        <taxon>Bacillati</taxon>
        <taxon>Actinomycetota</taxon>
        <taxon>Actinomycetes</taxon>
        <taxon>Pseudonocardiales</taxon>
        <taxon>Pseudonocardiaceae</taxon>
        <taxon>Kibdelosporangium</taxon>
    </lineage>
</organism>
<feature type="transmembrane region" description="Helical" evidence="1">
    <location>
        <begin position="37"/>
        <end position="55"/>
    </location>
</feature>
<keyword evidence="1" id="KW-0472">Membrane</keyword>
<name>A0ABS4TBP4_9PSEU</name>
<feature type="transmembrane region" description="Helical" evidence="1">
    <location>
        <begin position="12"/>
        <end position="31"/>
    </location>
</feature>
<dbReference type="Proteomes" id="UP001519332">
    <property type="component" value="Unassembled WGS sequence"/>
</dbReference>
<keyword evidence="4" id="KW-1185">Reference proteome</keyword>
<comment type="caution">
    <text evidence="3">The sequence shown here is derived from an EMBL/GenBank/DDBJ whole genome shotgun (WGS) entry which is preliminary data.</text>
</comment>
<feature type="domain" description="Low molecular weight protein antigen 6 PH" evidence="2">
    <location>
        <begin position="61"/>
        <end position="135"/>
    </location>
</feature>
<gene>
    <name evidence="3" type="ORF">JOF56_002207</name>
</gene>
<dbReference type="InterPro" id="IPR019692">
    <property type="entry name" value="CFP-6_PH"/>
</dbReference>
<evidence type="ECO:0000313" key="3">
    <source>
        <dbReference type="EMBL" id="MBP2321822.1"/>
    </source>
</evidence>
<dbReference type="EMBL" id="JAGINW010000001">
    <property type="protein sequence ID" value="MBP2321822.1"/>
    <property type="molecule type" value="Genomic_DNA"/>
</dbReference>